<dbReference type="Proteomes" id="UP001600888">
    <property type="component" value="Unassembled WGS sequence"/>
</dbReference>
<comment type="caution">
    <text evidence="2">The sequence shown here is derived from an EMBL/GenBank/DDBJ whole genome shotgun (WGS) entry which is preliminary data.</text>
</comment>
<dbReference type="EMBL" id="JBAWTH010000079">
    <property type="protein sequence ID" value="KAL2279084.1"/>
    <property type="molecule type" value="Genomic_DNA"/>
</dbReference>
<accession>A0ABR4E9M8</accession>
<evidence type="ECO:0000313" key="3">
    <source>
        <dbReference type="Proteomes" id="UP001600888"/>
    </source>
</evidence>
<gene>
    <name evidence="2" type="ORF">FJTKL_13660</name>
</gene>
<proteinExistence type="predicted"/>
<evidence type="ECO:0000313" key="2">
    <source>
        <dbReference type="EMBL" id="KAL2279084.1"/>
    </source>
</evidence>
<evidence type="ECO:0000256" key="1">
    <source>
        <dbReference type="SAM" id="MobiDB-lite"/>
    </source>
</evidence>
<keyword evidence="3" id="KW-1185">Reference proteome</keyword>
<feature type="region of interest" description="Disordered" evidence="1">
    <location>
        <begin position="67"/>
        <end position="91"/>
    </location>
</feature>
<organism evidence="2 3">
    <name type="scientific">Diaporthe vaccinii</name>
    <dbReference type="NCBI Taxonomy" id="105482"/>
    <lineage>
        <taxon>Eukaryota</taxon>
        <taxon>Fungi</taxon>
        <taxon>Dikarya</taxon>
        <taxon>Ascomycota</taxon>
        <taxon>Pezizomycotina</taxon>
        <taxon>Sordariomycetes</taxon>
        <taxon>Sordariomycetidae</taxon>
        <taxon>Diaporthales</taxon>
        <taxon>Diaporthaceae</taxon>
        <taxon>Diaporthe</taxon>
        <taxon>Diaporthe eres species complex</taxon>
    </lineage>
</organism>
<reference evidence="2 3" key="1">
    <citation type="submission" date="2024-03" db="EMBL/GenBank/DDBJ databases">
        <title>A high-quality draft genome sequence of Diaporthe vaccinii, a causative agent of upright dieback and viscid rot disease in cranberry plants.</title>
        <authorList>
            <person name="Sarrasin M."/>
            <person name="Lang B.F."/>
            <person name="Burger G."/>
        </authorList>
    </citation>
    <scope>NUCLEOTIDE SEQUENCE [LARGE SCALE GENOMIC DNA]</scope>
    <source>
        <strain evidence="2 3">IS7</strain>
    </source>
</reference>
<name>A0ABR4E9M8_9PEZI</name>
<sequence>MVGYLYPDTASKASPNVIKTSQEKKVVIRPYDLSAAGIVWSVLHGKWRLPQPCLTNMGNAAPFRTEKELGNKKRVGNSSRQLHPSASYRHA</sequence>
<protein>
    <submittedName>
        <fullName evidence="2">Uncharacterized protein</fullName>
    </submittedName>
</protein>